<dbReference type="EMBL" id="JAUSUC010000008">
    <property type="protein sequence ID" value="MDQ0214535.1"/>
    <property type="molecule type" value="Genomic_DNA"/>
</dbReference>
<dbReference type="Proteomes" id="UP001237207">
    <property type="component" value="Unassembled WGS sequence"/>
</dbReference>
<feature type="region of interest" description="Disordered" evidence="3">
    <location>
        <begin position="151"/>
        <end position="171"/>
    </location>
</feature>
<keyword evidence="4" id="KW-0472">Membrane</keyword>
<reference evidence="5" key="1">
    <citation type="submission" date="2023-07" db="EMBL/GenBank/DDBJ databases">
        <title>Genomic Encyclopedia of Type Strains, Phase IV (KMG-IV): sequencing the most valuable type-strain genomes for metagenomic binning, comparative biology and taxonomic classification.</title>
        <authorList>
            <person name="Goeker M."/>
        </authorList>
    </citation>
    <scope>NUCLEOTIDE SEQUENCE</scope>
    <source>
        <strain evidence="5">DSM 23947</strain>
    </source>
</reference>
<dbReference type="GO" id="GO:0030420">
    <property type="term" value="P:establishment of competence for transformation"/>
    <property type="evidence" value="ECO:0007669"/>
    <property type="project" value="UniProtKB-KW"/>
</dbReference>
<evidence type="ECO:0000313" key="5">
    <source>
        <dbReference type="EMBL" id="MDQ0214535.1"/>
    </source>
</evidence>
<dbReference type="AlphaFoldDB" id="A0AAJ1T486"/>
<gene>
    <name evidence="5" type="ORF">J2S13_000931</name>
</gene>
<evidence type="ECO:0000313" key="6">
    <source>
        <dbReference type="Proteomes" id="UP001237207"/>
    </source>
</evidence>
<dbReference type="PROSITE" id="PS00409">
    <property type="entry name" value="PROKAR_NTER_METHYL"/>
    <property type="match status" value="1"/>
</dbReference>
<comment type="subcellular location">
    <subcellularLocation>
        <location evidence="1">Cell surface</location>
    </subcellularLocation>
</comment>
<name>A0AAJ1T486_9BACI</name>
<evidence type="ECO:0000256" key="4">
    <source>
        <dbReference type="SAM" id="Phobius"/>
    </source>
</evidence>
<sequence length="171" mass="19899">MSKIVLKNQKGFTLIELLLSVTILSMILLSVMNFFYHSGKYKVMNENKTVAINVARNALMFMEKQDFIKVRGYFLQSNISADRHNESYRLAICDKKYSLLESDSLGKCENIRINNVSYKVSIYPHPDKHFNQDQDPNYYMPIQVKVEWEGNENENEKATTLDGTIKSEDLR</sequence>
<dbReference type="InterPro" id="IPR012902">
    <property type="entry name" value="N_methyl_site"/>
</dbReference>
<protein>
    <submittedName>
        <fullName evidence="5">Prepilin-type N-terminal cleavage/methylation domain-containing protein</fullName>
    </submittedName>
</protein>
<dbReference type="NCBIfam" id="TIGR02532">
    <property type="entry name" value="IV_pilin_GFxxxE"/>
    <property type="match status" value="1"/>
</dbReference>
<keyword evidence="2" id="KW-0178">Competence</keyword>
<proteinExistence type="predicted"/>
<keyword evidence="4" id="KW-1133">Transmembrane helix</keyword>
<evidence type="ECO:0000256" key="2">
    <source>
        <dbReference type="ARBA" id="ARBA00023287"/>
    </source>
</evidence>
<dbReference type="GO" id="GO:0009986">
    <property type="term" value="C:cell surface"/>
    <property type="evidence" value="ECO:0007669"/>
    <property type="project" value="UniProtKB-SubCell"/>
</dbReference>
<keyword evidence="4" id="KW-0812">Transmembrane</keyword>
<organism evidence="5 6">
    <name type="scientific">Oikeobacillus pervagus</name>
    <dbReference type="NCBI Taxonomy" id="1325931"/>
    <lineage>
        <taxon>Bacteria</taxon>
        <taxon>Bacillati</taxon>
        <taxon>Bacillota</taxon>
        <taxon>Bacilli</taxon>
        <taxon>Bacillales</taxon>
        <taxon>Bacillaceae</taxon>
        <taxon>Oikeobacillus</taxon>
    </lineage>
</organism>
<accession>A0AAJ1T486</accession>
<feature type="compositionally biased region" description="Basic and acidic residues" evidence="3">
    <location>
        <begin position="154"/>
        <end position="171"/>
    </location>
</feature>
<keyword evidence="6" id="KW-1185">Reference proteome</keyword>
<evidence type="ECO:0000256" key="1">
    <source>
        <dbReference type="ARBA" id="ARBA00004241"/>
    </source>
</evidence>
<comment type="caution">
    <text evidence="5">The sequence shown here is derived from an EMBL/GenBank/DDBJ whole genome shotgun (WGS) entry which is preliminary data.</text>
</comment>
<feature type="transmembrane region" description="Helical" evidence="4">
    <location>
        <begin position="12"/>
        <end position="36"/>
    </location>
</feature>
<dbReference type="RefSeq" id="WP_307256524.1">
    <property type="nucleotide sequence ID" value="NZ_JAUSUC010000008.1"/>
</dbReference>
<dbReference type="Pfam" id="PF07963">
    <property type="entry name" value="N_methyl"/>
    <property type="match status" value="1"/>
</dbReference>
<evidence type="ECO:0000256" key="3">
    <source>
        <dbReference type="SAM" id="MobiDB-lite"/>
    </source>
</evidence>